<accession>G8R304</accession>
<feature type="transmembrane region" description="Helical" evidence="7">
    <location>
        <begin position="58"/>
        <end position="80"/>
    </location>
</feature>
<proteinExistence type="inferred from homology"/>
<dbReference type="EMBL" id="CP003156">
    <property type="protein sequence ID" value="AEV32998.1"/>
    <property type="molecule type" value="Genomic_DNA"/>
</dbReference>
<keyword evidence="11" id="KW-1185">Reference proteome</keyword>
<dbReference type="GO" id="GO:0008381">
    <property type="term" value="F:mechanosensitive monoatomic ion channel activity"/>
    <property type="evidence" value="ECO:0007669"/>
    <property type="project" value="InterPro"/>
</dbReference>
<dbReference type="Gene3D" id="1.10.287.1260">
    <property type="match status" value="1"/>
</dbReference>
<keyword evidence="5 7" id="KW-1133">Transmembrane helix</keyword>
<comment type="similarity">
    <text evidence="2">Belongs to the MscS (TC 1.A.23) family.</text>
</comment>
<dbReference type="PANTHER" id="PTHR30221">
    <property type="entry name" value="SMALL-CONDUCTANCE MECHANOSENSITIVE CHANNEL"/>
    <property type="match status" value="1"/>
</dbReference>
<feature type="transmembrane region" description="Helical" evidence="7">
    <location>
        <begin position="86"/>
        <end position="107"/>
    </location>
</feature>
<dbReference type="InterPro" id="IPR011066">
    <property type="entry name" value="MscS_channel_C_sf"/>
</dbReference>
<dbReference type="Gene3D" id="3.30.70.100">
    <property type="match status" value="1"/>
</dbReference>
<dbReference type="PANTHER" id="PTHR30221:SF1">
    <property type="entry name" value="SMALL-CONDUCTANCE MECHANOSENSITIVE CHANNEL"/>
    <property type="match status" value="1"/>
</dbReference>
<dbReference type="SUPFAM" id="SSF82689">
    <property type="entry name" value="Mechanosensitive channel protein MscS (YggB), C-terminal domain"/>
    <property type="match status" value="1"/>
</dbReference>
<dbReference type="Pfam" id="PF05552">
    <property type="entry name" value="MS_channel_1st_1"/>
    <property type="match status" value="1"/>
</dbReference>
<dbReference type="InterPro" id="IPR006685">
    <property type="entry name" value="MscS_channel_2nd"/>
</dbReference>
<dbReference type="eggNOG" id="COG0668">
    <property type="taxonomic scope" value="Bacteria"/>
</dbReference>
<evidence type="ECO:0000259" key="9">
    <source>
        <dbReference type="Pfam" id="PF21082"/>
    </source>
</evidence>
<dbReference type="InterPro" id="IPR010920">
    <property type="entry name" value="LSM_dom_sf"/>
</dbReference>
<organism evidence="10 11">
    <name type="scientific">Owenweeksia hongkongensis (strain DSM 17368 / CIP 108786 / JCM 12287 / NRRL B-23963 / UST20020801)</name>
    <dbReference type="NCBI Taxonomy" id="926562"/>
    <lineage>
        <taxon>Bacteria</taxon>
        <taxon>Pseudomonadati</taxon>
        <taxon>Bacteroidota</taxon>
        <taxon>Flavobacteriia</taxon>
        <taxon>Flavobacteriales</taxon>
        <taxon>Owenweeksiaceae</taxon>
        <taxon>Owenweeksia</taxon>
    </lineage>
</organism>
<evidence type="ECO:0000313" key="10">
    <source>
        <dbReference type="EMBL" id="AEV32998.1"/>
    </source>
</evidence>
<dbReference type="Proteomes" id="UP000005631">
    <property type="component" value="Chromosome"/>
</dbReference>
<dbReference type="Pfam" id="PF00924">
    <property type="entry name" value="MS_channel_2nd"/>
    <property type="match status" value="1"/>
</dbReference>
<comment type="subcellular location">
    <subcellularLocation>
        <location evidence="1">Cell membrane</location>
        <topology evidence="1">Multi-pass membrane protein</topology>
    </subcellularLocation>
</comment>
<dbReference type="SUPFAM" id="SSF50182">
    <property type="entry name" value="Sm-like ribonucleoproteins"/>
    <property type="match status" value="1"/>
</dbReference>
<keyword evidence="3" id="KW-1003">Cell membrane</keyword>
<dbReference type="STRING" id="926562.Oweho_2021"/>
<keyword evidence="4 7" id="KW-0812">Transmembrane</keyword>
<dbReference type="OrthoDB" id="1522493at2"/>
<evidence type="ECO:0000256" key="7">
    <source>
        <dbReference type="SAM" id="Phobius"/>
    </source>
</evidence>
<dbReference type="GO" id="GO:0005886">
    <property type="term" value="C:plasma membrane"/>
    <property type="evidence" value="ECO:0007669"/>
    <property type="project" value="UniProtKB-SubCell"/>
</dbReference>
<name>G8R304_OWEHD</name>
<evidence type="ECO:0000256" key="5">
    <source>
        <dbReference type="ARBA" id="ARBA00022989"/>
    </source>
</evidence>
<feature type="domain" description="Mechanosensitive ion channel MscS" evidence="8">
    <location>
        <begin position="112"/>
        <end position="176"/>
    </location>
</feature>
<dbReference type="InterPro" id="IPR023408">
    <property type="entry name" value="MscS_beta-dom_sf"/>
</dbReference>
<dbReference type="KEGG" id="oho:Oweho_2021"/>
<dbReference type="SUPFAM" id="SSF82861">
    <property type="entry name" value="Mechanosensitive channel protein MscS (YggB), transmembrane region"/>
    <property type="match status" value="1"/>
</dbReference>
<evidence type="ECO:0000256" key="4">
    <source>
        <dbReference type="ARBA" id="ARBA00022692"/>
    </source>
</evidence>
<dbReference type="AlphaFoldDB" id="G8R304"/>
<feature type="transmembrane region" description="Helical" evidence="7">
    <location>
        <begin position="25"/>
        <end position="46"/>
    </location>
</feature>
<dbReference type="RefSeq" id="WP_014202350.1">
    <property type="nucleotide sequence ID" value="NC_016599.1"/>
</dbReference>
<dbReference type="HOGENOM" id="CLU_037945_1_0_10"/>
<evidence type="ECO:0000256" key="1">
    <source>
        <dbReference type="ARBA" id="ARBA00004651"/>
    </source>
</evidence>
<feature type="domain" description="Mechanosensitive ion channel MscS C-terminal" evidence="9">
    <location>
        <begin position="183"/>
        <end position="268"/>
    </location>
</feature>
<evidence type="ECO:0000256" key="2">
    <source>
        <dbReference type="ARBA" id="ARBA00008017"/>
    </source>
</evidence>
<protein>
    <submittedName>
        <fullName evidence="10">Small-conductance mechanosensitive channel</fullName>
    </submittedName>
</protein>
<dbReference type="Gene3D" id="2.30.30.60">
    <property type="match status" value="1"/>
</dbReference>
<reference evidence="10 11" key="1">
    <citation type="journal article" date="2012" name="Stand. Genomic Sci.">
        <title>Genome sequence of the orange-pigmented seawater bacterium Owenweeksia hongkongensis type strain (UST20020801(T)).</title>
        <authorList>
            <person name="Riedel T."/>
            <person name="Held B."/>
            <person name="Nolan M."/>
            <person name="Lucas S."/>
            <person name="Lapidus A."/>
            <person name="Tice H."/>
            <person name="Del Rio T.G."/>
            <person name="Cheng J.F."/>
            <person name="Han C."/>
            <person name="Tapia R."/>
            <person name="Goodwin L.A."/>
            <person name="Pitluck S."/>
            <person name="Liolios K."/>
            <person name="Mavromatis K."/>
            <person name="Pagani I."/>
            <person name="Ivanova N."/>
            <person name="Mikhailova N."/>
            <person name="Pati A."/>
            <person name="Chen A."/>
            <person name="Palaniappan K."/>
            <person name="Rohde M."/>
            <person name="Tindall B.J."/>
            <person name="Detter J.C."/>
            <person name="Goker M."/>
            <person name="Woyke T."/>
            <person name="Bristow J."/>
            <person name="Eisen J.A."/>
            <person name="Markowitz V."/>
            <person name="Hugenholtz P."/>
            <person name="Klenk H.P."/>
            <person name="Kyrpides N.C."/>
        </authorList>
    </citation>
    <scope>NUCLEOTIDE SEQUENCE</scope>
    <source>
        <strain evidence="11">DSM 17368 / JCM 12287 / NRRL B-23963</strain>
    </source>
</reference>
<dbReference type="Pfam" id="PF21082">
    <property type="entry name" value="MS_channel_3rd"/>
    <property type="match status" value="1"/>
</dbReference>
<evidence type="ECO:0000259" key="8">
    <source>
        <dbReference type="Pfam" id="PF00924"/>
    </source>
</evidence>
<gene>
    <name evidence="10" type="ordered locus">Oweho_2021</name>
</gene>
<dbReference type="InterPro" id="IPR008910">
    <property type="entry name" value="MSC_TM_helix"/>
</dbReference>
<evidence type="ECO:0000256" key="6">
    <source>
        <dbReference type="ARBA" id="ARBA00023136"/>
    </source>
</evidence>
<evidence type="ECO:0000256" key="3">
    <source>
        <dbReference type="ARBA" id="ARBA00022475"/>
    </source>
</evidence>
<evidence type="ECO:0000313" key="11">
    <source>
        <dbReference type="Proteomes" id="UP000005631"/>
    </source>
</evidence>
<keyword evidence="6 7" id="KW-0472">Membrane</keyword>
<sequence length="299" mass="32823">MNAIDQIKASVLDYWDSFLQHVPKLILGLIILVLAIMISRWLSSLFQNRLSKRLDDQLLSLFLTKILRMALIVLSVLLAFNVMGFTGIAAGLLAGAGVGALVIGFAFQDIGANFIAGVILAFNRPFSIGDTIEIAGVMGKVLSLNLRTTHVKTFDGKDVFIPNNTIVKEELVNYTKDGFIRLSFIVGIDYEDSVEKAVETIIAATLEHKQVLQYEGKKPMVIIKDLGVSTVNLEVRFWVETFDYKDGTGAIRSHVIASVLKNLTSSGVGLPADIVELKYYKGEGFPIKLTNAPNKESKT</sequence>
<dbReference type="InterPro" id="IPR011014">
    <property type="entry name" value="MscS_channel_TM-2"/>
</dbReference>
<dbReference type="InterPro" id="IPR045275">
    <property type="entry name" value="MscS_archaea/bacteria_type"/>
</dbReference>
<dbReference type="InterPro" id="IPR049278">
    <property type="entry name" value="MS_channel_C"/>
</dbReference>